<name>E7QVJ4_HALPU</name>
<feature type="transmembrane region" description="Helical" evidence="1">
    <location>
        <begin position="52"/>
        <end position="76"/>
    </location>
</feature>
<reference evidence="5" key="2">
    <citation type="submission" date="2016-11" db="EMBL/GenBank/DDBJ databases">
        <authorList>
            <person name="Varghese N."/>
            <person name="Submissions S."/>
        </authorList>
    </citation>
    <scope>NUCLEOTIDE SEQUENCE [LARGE SCALE GENOMIC DNA]</scope>
    <source>
        <strain evidence="5">DX253</strain>
    </source>
</reference>
<reference evidence="3" key="3">
    <citation type="submission" date="2016-11" db="EMBL/GenBank/DDBJ databases">
        <authorList>
            <person name="Jaros S."/>
            <person name="Januszkiewicz K."/>
            <person name="Wedrychowicz H."/>
        </authorList>
    </citation>
    <scope>NUCLEOTIDE SEQUENCE [LARGE SCALE GENOMIC DNA]</scope>
    <source>
        <strain evidence="3">DX253</strain>
    </source>
</reference>
<dbReference type="EMBL" id="FRAN01000004">
    <property type="protein sequence ID" value="SHL08950.1"/>
    <property type="molecule type" value="Genomic_DNA"/>
</dbReference>
<organism evidence="2 4">
    <name type="scientific">Haladaptatus paucihalophilus DX253</name>
    <dbReference type="NCBI Taxonomy" id="797209"/>
    <lineage>
        <taxon>Archaea</taxon>
        <taxon>Methanobacteriati</taxon>
        <taxon>Methanobacteriota</taxon>
        <taxon>Stenosarchaea group</taxon>
        <taxon>Halobacteria</taxon>
        <taxon>Halobacteriales</taxon>
        <taxon>Haladaptataceae</taxon>
        <taxon>Haladaptatus</taxon>
    </lineage>
</organism>
<dbReference type="Proteomes" id="UP000003751">
    <property type="component" value="Unassembled WGS sequence"/>
</dbReference>
<proteinExistence type="predicted"/>
<dbReference type="STRING" id="797209.GCA_000376445_03349"/>
<evidence type="ECO:0000313" key="5">
    <source>
        <dbReference type="Proteomes" id="UP000184203"/>
    </source>
</evidence>
<keyword evidence="1" id="KW-1133">Transmembrane helix</keyword>
<keyword evidence="5" id="KW-1185">Reference proteome</keyword>
<keyword evidence="1" id="KW-0812">Transmembrane</keyword>
<dbReference type="OrthoDB" id="247024at2157"/>
<keyword evidence="1" id="KW-0472">Membrane</keyword>
<evidence type="ECO:0000313" key="3">
    <source>
        <dbReference type="EMBL" id="SHL08950.1"/>
    </source>
</evidence>
<dbReference type="Proteomes" id="UP000184203">
    <property type="component" value="Unassembled WGS sequence"/>
</dbReference>
<protein>
    <submittedName>
        <fullName evidence="2">Uncharacterized protein</fullName>
    </submittedName>
</protein>
<gene>
    <name evidence="3" type="ORF">SAMN05444342_2985</name>
    <name evidence="2" type="ORF">ZOD2009_14151</name>
</gene>
<dbReference type="PATRIC" id="fig|797209.4.peg.2787"/>
<evidence type="ECO:0000256" key="1">
    <source>
        <dbReference type="SAM" id="Phobius"/>
    </source>
</evidence>
<reference evidence="2 4" key="1">
    <citation type="journal article" date="2014" name="ISME J.">
        <title>Trehalose/2-sulfotrehalose biosynthesis and glycine-betaine uptake are widely spread mechanisms for osmoadaptation in the Halobacteriales.</title>
        <authorList>
            <person name="Youssef N.H."/>
            <person name="Savage-Ashlock K.N."/>
            <person name="McCully A.L."/>
            <person name="Luedtke B."/>
            <person name="Shaw E.I."/>
            <person name="Hoff W.D."/>
            <person name="Elshahed M.S."/>
        </authorList>
    </citation>
    <scope>NUCLEOTIDE SEQUENCE [LARGE SCALE GENOMIC DNA]</scope>
    <source>
        <strain evidence="2 4">DX253</strain>
    </source>
</reference>
<evidence type="ECO:0000313" key="4">
    <source>
        <dbReference type="Proteomes" id="UP000003751"/>
    </source>
</evidence>
<dbReference type="RefSeq" id="WP_007980867.1">
    <property type="nucleotide sequence ID" value="NZ_AEMG01000015.1"/>
</dbReference>
<accession>E7QVJ4</accession>
<sequence length="82" mass="8752">MSTSVTDENGQAVSLLLAIRRSFLAFIVALGVVCWLLAVLLSGYLLPSLTHAVLAGMFAIWGTSAFIYAILGHLGLRLIGYN</sequence>
<dbReference type="EMBL" id="AEMG01000015">
    <property type="protein sequence ID" value="EFW91257.1"/>
    <property type="molecule type" value="Genomic_DNA"/>
</dbReference>
<dbReference type="AlphaFoldDB" id="E7QVJ4"/>
<evidence type="ECO:0000313" key="2">
    <source>
        <dbReference type="EMBL" id="EFW91257.1"/>
    </source>
</evidence>
<feature type="transmembrane region" description="Helical" evidence="1">
    <location>
        <begin position="23"/>
        <end position="46"/>
    </location>
</feature>